<sequence>MVRQPSLSAPADDYSSSTTLAEHAAAAAAAPSALADSAASAPAPVDQASSAPAADSSSSGTMASAAASLPNPIASGSGSSINSRYGHIMHSTSFISASSSDTNTTNTTTNNSQPQIQQPSPLQPSPSQQAQPPSRMKRSQYLSVVFSSNKESADLVELLSRPRVSSTKRVDGASAGFSGIGGAAGFESAGMTTGAATGGLAGASGIRMGAPTLTRQQPQLQPLYGHQSQGSAMDQRRQLSNQVVNGSGGGVGGSGASASASATSFPPPSQLLQSSQPLQSQSQTPESSAAFFHLQRRPSSASSLLDNSSQMQQLQQQLLYPPTIVSPPPPEDDGVVPGSSSAAAAAAPSPLVSTTTTTTTIAGSFQARSSQPILRSALRKSHGGASTSRNELNVFPTTFLGASPADGGVGGGGGNTSPIMKKHPSVTFCDSTKVGSYLGMIGGNTHAANTNYDGGVEFQPLANMRMQVAMVPQFHPVTSATTTTGVGGGAGGTDYSAEAMLKKSQSIASTASSSTTQVEGASSNIVRPLLNPASVYMPVSASSQYNVEQPPPLQSHLLHHFEQSPPKIPTTTQRSKSVNTLQYYYPNKQHPGNGSASFLRTQELLQAAGISGMVRTPVTSHCSINGLNLTFRDMLDEGDGIEGDLNAHTRNQQWKDFRTFSAGLTEDGYSRRSSSSSSTSKRQSPPLSGSKRVHAPTVSPSAGPARNTRPLSVNDLFMIPQGVGASNGVAPTASTSTRSRGRSSLNATPRQPGETLGGMMLSRTASINTTAPVVGNSVFPTTTTTTTTSTSTMDSSSSPMAQMFAKHARSSHDIRSSNIQDSDPQLLELFMQRASSYIGGAIATTNSKPSVNLIADGSINNTTDSTIGPRRHTVGAGLAYGSANMTMNYTPNGMRLSTFNLGELQRDEGTMNRYNGIPSTGGGNADGRRNEEWVFS</sequence>
<organism evidence="2 3">
    <name type="scientific">Discostella pseudostelligera</name>
    <dbReference type="NCBI Taxonomy" id="259834"/>
    <lineage>
        <taxon>Eukaryota</taxon>
        <taxon>Sar</taxon>
        <taxon>Stramenopiles</taxon>
        <taxon>Ochrophyta</taxon>
        <taxon>Bacillariophyta</taxon>
        <taxon>Coscinodiscophyceae</taxon>
        <taxon>Thalassiosirophycidae</taxon>
        <taxon>Stephanodiscales</taxon>
        <taxon>Stephanodiscaceae</taxon>
        <taxon>Discostella</taxon>
    </lineage>
</organism>
<keyword evidence="3" id="KW-1185">Reference proteome</keyword>
<evidence type="ECO:0000256" key="1">
    <source>
        <dbReference type="SAM" id="MobiDB-lite"/>
    </source>
</evidence>
<dbReference type="EMBL" id="JALLBG020000242">
    <property type="protein sequence ID" value="KAL3758050.1"/>
    <property type="molecule type" value="Genomic_DNA"/>
</dbReference>
<dbReference type="AlphaFoldDB" id="A0ABD3M231"/>
<dbReference type="Proteomes" id="UP001530293">
    <property type="component" value="Unassembled WGS sequence"/>
</dbReference>
<evidence type="ECO:0000313" key="2">
    <source>
        <dbReference type="EMBL" id="KAL3758050.1"/>
    </source>
</evidence>
<feature type="region of interest" description="Disordered" evidence="1">
    <location>
        <begin position="242"/>
        <end position="353"/>
    </location>
</feature>
<feature type="region of interest" description="Disordered" evidence="1">
    <location>
        <begin position="723"/>
        <end position="756"/>
    </location>
</feature>
<feature type="compositionally biased region" description="Low complexity" evidence="1">
    <location>
        <begin position="299"/>
        <end position="319"/>
    </location>
</feature>
<name>A0ABD3M231_9STRA</name>
<comment type="caution">
    <text evidence="2">The sequence shown here is derived from an EMBL/GenBank/DDBJ whole genome shotgun (WGS) entry which is preliminary data.</text>
</comment>
<feature type="compositionally biased region" description="Low complexity" evidence="1">
    <location>
        <begin position="256"/>
        <end position="288"/>
    </location>
</feature>
<feature type="region of interest" description="Disordered" evidence="1">
    <location>
        <begin position="96"/>
        <end position="138"/>
    </location>
</feature>
<feature type="compositionally biased region" description="Basic and acidic residues" evidence="1">
    <location>
        <begin position="926"/>
        <end position="936"/>
    </location>
</feature>
<gene>
    <name evidence="2" type="ORF">ACHAWU_002983</name>
</gene>
<feature type="compositionally biased region" description="Low complexity" evidence="1">
    <location>
        <begin position="781"/>
        <end position="797"/>
    </location>
</feature>
<feature type="region of interest" description="Disordered" evidence="1">
    <location>
        <begin position="665"/>
        <end position="710"/>
    </location>
</feature>
<protein>
    <submittedName>
        <fullName evidence="2">Uncharacterized protein</fullName>
    </submittedName>
</protein>
<feature type="compositionally biased region" description="Low complexity" evidence="1">
    <location>
        <begin position="671"/>
        <end position="684"/>
    </location>
</feature>
<feature type="compositionally biased region" description="Low complexity" evidence="1">
    <location>
        <begin position="96"/>
        <end position="134"/>
    </location>
</feature>
<proteinExistence type="predicted"/>
<reference evidence="2 3" key="1">
    <citation type="submission" date="2024-10" db="EMBL/GenBank/DDBJ databases">
        <title>Updated reference genomes for cyclostephanoid diatoms.</title>
        <authorList>
            <person name="Roberts W.R."/>
            <person name="Alverson A.J."/>
        </authorList>
    </citation>
    <scope>NUCLEOTIDE SEQUENCE [LARGE SCALE GENOMIC DNA]</scope>
    <source>
        <strain evidence="2 3">AJA232-27</strain>
    </source>
</reference>
<feature type="region of interest" description="Disordered" evidence="1">
    <location>
        <begin position="1"/>
        <end position="69"/>
    </location>
</feature>
<accession>A0ABD3M231</accession>
<feature type="compositionally biased region" description="Low complexity" evidence="1">
    <location>
        <begin position="335"/>
        <end position="353"/>
    </location>
</feature>
<feature type="compositionally biased region" description="Low complexity" evidence="1">
    <location>
        <begin position="732"/>
        <end position="744"/>
    </location>
</feature>
<feature type="region of interest" description="Disordered" evidence="1">
    <location>
        <begin position="913"/>
        <end position="936"/>
    </location>
</feature>
<evidence type="ECO:0000313" key="3">
    <source>
        <dbReference type="Proteomes" id="UP001530293"/>
    </source>
</evidence>
<feature type="compositionally biased region" description="Low complexity" evidence="1">
    <location>
        <begin position="24"/>
        <end position="68"/>
    </location>
</feature>
<feature type="region of interest" description="Disordered" evidence="1">
    <location>
        <begin position="778"/>
        <end position="797"/>
    </location>
</feature>
<feature type="compositionally biased region" description="Gly residues" evidence="1">
    <location>
        <begin position="246"/>
        <end position="255"/>
    </location>
</feature>